<dbReference type="NCBIfam" id="TIGR00254">
    <property type="entry name" value="GGDEF"/>
    <property type="match status" value="1"/>
</dbReference>
<feature type="domain" description="GGDEF" evidence="3">
    <location>
        <begin position="419"/>
        <end position="552"/>
    </location>
</feature>
<protein>
    <submittedName>
        <fullName evidence="4">Diguanylate cyclase (GGDEF)-like protein/PAS domain S-box-containing protein</fullName>
    </submittedName>
</protein>
<evidence type="ECO:0000259" key="3">
    <source>
        <dbReference type="PROSITE" id="PS50887"/>
    </source>
</evidence>
<dbReference type="SMART" id="SM00091">
    <property type="entry name" value="PAS"/>
    <property type="match status" value="2"/>
</dbReference>
<dbReference type="Pfam" id="PF08447">
    <property type="entry name" value="PAS_3"/>
    <property type="match status" value="1"/>
</dbReference>
<dbReference type="RefSeq" id="WP_354219737.1">
    <property type="nucleotide sequence ID" value="NZ_JBEPMX010000005.1"/>
</dbReference>
<feature type="domain" description="PAC" evidence="2">
    <location>
        <begin position="336"/>
        <end position="388"/>
    </location>
</feature>
<dbReference type="EMBL" id="JBEPMX010000005">
    <property type="protein sequence ID" value="MET3683144.1"/>
    <property type="molecule type" value="Genomic_DNA"/>
</dbReference>
<dbReference type="InterPro" id="IPR013655">
    <property type="entry name" value="PAS_fold_3"/>
</dbReference>
<sequence length="553" mass="63533">MVDKQLLAQIVQSGFDCMVFLMRVEGNTKFYYEMVNDLAKERTGITDDDIGKELHDVMPQDHYHVLYPEYVKVVETKDKVVYEDYFHSMKDRELISESTLMPLIDEQGVCTHILASVRDITDYRRAELAKEQSKQHIQLSEQRYKSLFSDNTDAIVSIDRDGMMVEVNRAFEQLTGFRKGDLLGKSASSITDDEQTQYGREAFAKVLDGDAQAFELNTHFNGYNVDVDITMTPIIVEDNVIGVYVILKDITDQRNAERTLMKNQERFRMIAESSHDLITLVDDNGIIQYASPSYKTILGFAPEQFIGESLLHKLHEEDGADILSAFEHAKRTGEPVAIEFRQRHQNGDWLWFELQAKPIYDENHEFHQMVVVTRNISDRKAYENELKSFAFHDPLTGLPNRRKFKQKLLDHVNKSEDVGQYAVLMFDIDDFKAVNDTYGHDIGDEVIKEFGRRIESSLRDHDLVARMGGDEFIALLTGIQTEKDALEVVQRIQKVLEKEWEIADRHISLTTSVGIVLPDDETVTDEELIKLADNALYDAKALGKDTYQFTVIT</sequence>
<evidence type="ECO:0000259" key="2">
    <source>
        <dbReference type="PROSITE" id="PS50113"/>
    </source>
</evidence>
<dbReference type="InterPro" id="IPR029787">
    <property type="entry name" value="Nucleotide_cyclase"/>
</dbReference>
<feature type="domain" description="PAS" evidence="1">
    <location>
        <begin position="140"/>
        <end position="210"/>
    </location>
</feature>
<dbReference type="PROSITE" id="PS50112">
    <property type="entry name" value="PAS"/>
    <property type="match status" value="2"/>
</dbReference>
<dbReference type="InterPro" id="IPR013656">
    <property type="entry name" value="PAS_4"/>
</dbReference>
<dbReference type="Pfam" id="PF00990">
    <property type="entry name" value="GGDEF"/>
    <property type="match status" value="1"/>
</dbReference>
<dbReference type="InterPro" id="IPR000160">
    <property type="entry name" value="GGDEF_dom"/>
</dbReference>
<proteinExistence type="predicted"/>
<accession>A0ABV2KUA2</accession>
<feature type="domain" description="PAS" evidence="1">
    <location>
        <begin position="263"/>
        <end position="333"/>
    </location>
</feature>
<keyword evidence="5" id="KW-1185">Reference proteome</keyword>
<dbReference type="InterPro" id="IPR043128">
    <property type="entry name" value="Rev_trsase/Diguanyl_cyclase"/>
</dbReference>
<dbReference type="SUPFAM" id="SSF55785">
    <property type="entry name" value="PYP-like sensor domain (PAS domain)"/>
    <property type="match status" value="3"/>
</dbReference>
<dbReference type="InterPro" id="IPR001610">
    <property type="entry name" value="PAC"/>
</dbReference>
<evidence type="ECO:0000313" key="4">
    <source>
        <dbReference type="EMBL" id="MET3683144.1"/>
    </source>
</evidence>
<dbReference type="SUPFAM" id="SSF55073">
    <property type="entry name" value="Nucleotide cyclase"/>
    <property type="match status" value="1"/>
</dbReference>
<organism evidence="4 5">
    <name type="scientific">Alkalibacillus flavidus</name>
    <dbReference type="NCBI Taxonomy" id="546021"/>
    <lineage>
        <taxon>Bacteria</taxon>
        <taxon>Bacillati</taxon>
        <taxon>Bacillota</taxon>
        <taxon>Bacilli</taxon>
        <taxon>Bacillales</taxon>
        <taxon>Bacillaceae</taxon>
        <taxon>Alkalibacillus</taxon>
    </lineage>
</organism>
<dbReference type="SMART" id="SM00267">
    <property type="entry name" value="GGDEF"/>
    <property type="match status" value="1"/>
</dbReference>
<dbReference type="PANTHER" id="PTHR44757:SF2">
    <property type="entry name" value="BIOFILM ARCHITECTURE MAINTENANCE PROTEIN MBAA"/>
    <property type="match status" value="1"/>
</dbReference>
<dbReference type="CDD" id="cd01949">
    <property type="entry name" value="GGDEF"/>
    <property type="match status" value="1"/>
</dbReference>
<dbReference type="Gene3D" id="3.30.70.270">
    <property type="match status" value="1"/>
</dbReference>
<dbReference type="CDD" id="cd00130">
    <property type="entry name" value="PAS"/>
    <property type="match status" value="2"/>
</dbReference>
<dbReference type="PROSITE" id="PS50113">
    <property type="entry name" value="PAC"/>
    <property type="match status" value="1"/>
</dbReference>
<dbReference type="Proteomes" id="UP001549167">
    <property type="component" value="Unassembled WGS sequence"/>
</dbReference>
<dbReference type="Gene3D" id="3.30.450.20">
    <property type="entry name" value="PAS domain"/>
    <property type="match status" value="3"/>
</dbReference>
<dbReference type="InterPro" id="IPR035965">
    <property type="entry name" value="PAS-like_dom_sf"/>
</dbReference>
<name>A0ABV2KUA2_9BACI</name>
<comment type="caution">
    <text evidence="4">The sequence shown here is derived from an EMBL/GenBank/DDBJ whole genome shotgun (WGS) entry which is preliminary data.</text>
</comment>
<gene>
    <name evidence="4" type="ORF">ABID56_001235</name>
</gene>
<evidence type="ECO:0000313" key="5">
    <source>
        <dbReference type="Proteomes" id="UP001549167"/>
    </source>
</evidence>
<dbReference type="PROSITE" id="PS50887">
    <property type="entry name" value="GGDEF"/>
    <property type="match status" value="1"/>
</dbReference>
<dbReference type="InterPro" id="IPR000014">
    <property type="entry name" value="PAS"/>
</dbReference>
<dbReference type="InterPro" id="IPR052155">
    <property type="entry name" value="Biofilm_reg_signaling"/>
</dbReference>
<reference evidence="4 5" key="1">
    <citation type="submission" date="2024-06" db="EMBL/GenBank/DDBJ databases">
        <title>Genomic Encyclopedia of Type Strains, Phase IV (KMG-IV): sequencing the most valuable type-strain genomes for metagenomic binning, comparative biology and taxonomic classification.</title>
        <authorList>
            <person name="Goeker M."/>
        </authorList>
    </citation>
    <scope>NUCLEOTIDE SEQUENCE [LARGE SCALE GENOMIC DNA]</scope>
    <source>
        <strain evidence="4 5">DSM 23520</strain>
    </source>
</reference>
<dbReference type="NCBIfam" id="TIGR00229">
    <property type="entry name" value="sensory_box"/>
    <property type="match status" value="2"/>
</dbReference>
<dbReference type="PANTHER" id="PTHR44757">
    <property type="entry name" value="DIGUANYLATE CYCLASE DGCP"/>
    <property type="match status" value="1"/>
</dbReference>
<dbReference type="InterPro" id="IPR000700">
    <property type="entry name" value="PAS-assoc_C"/>
</dbReference>
<dbReference type="Pfam" id="PF08448">
    <property type="entry name" value="PAS_4"/>
    <property type="match status" value="2"/>
</dbReference>
<evidence type="ECO:0000259" key="1">
    <source>
        <dbReference type="PROSITE" id="PS50112"/>
    </source>
</evidence>
<dbReference type="SMART" id="SM00086">
    <property type="entry name" value="PAC"/>
    <property type="match status" value="2"/>
</dbReference>